<accession>A0ABM7BNV0</accession>
<dbReference type="Proteomes" id="UP000279541">
    <property type="component" value="Chromosome"/>
</dbReference>
<evidence type="ECO:0008006" key="3">
    <source>
        <dbReference type="Google" id="ProtNLM"/>
    </source>
</evidence>
<dbReference type="EMBL" id="CP033926">
    <property type="protein sequence ID" value="AZB00629.1"/>
    <property type="molecule type" value="Genomic_DNA"/>
</dbReference>
<keyword evidence="2" id="KW-1185">Reference proteome</keyword>
<evidence type="ECO:0000313" key="2">
    <source>
        <dbReference type="Proteomes" id="UP000279541"/>
    </source>
</evidence>
<name>A0ABM7BNV0_9FLAO</name>
<gene>
    <name evidence="1" type="ORF">EG359_13815</name>
</gene>
<evidence type="ECO:0000313" key="1">
    <source>
        <dbReference type="EMBL" id="AZB00629.1"/>
    </source>
</evidence>
<organism evidence="1 2">
    <name type="scientific">Chryseobacterium joostei</name>
    <dbReference type="NCBI Taxonomy" id="112234"/>
    <lineage>
        <taxon>Bacteria</taxon>
        <taxon>Pseudomonadati</taxon>
        <taxon>Bacteroidota</taxon>
        <taxon>Flavobacteriia</taxon>
        <taxon>Flavobacteriales</taxon>
        <taxon>Weeksellaceae</taxon>
        <taxon>Chryseobacterium group</taxon>
        <taxon>Chryseobacterium</taxon>
    </lineage>
</organism>
<reference evidence="1 2" key="1">
    <citation type="submission" date="2018-11" db="EMBL/GenBank/DDBJ databases">
        <title>Proposal to divide the Flavobacteriaceae and reorganize its genera based on Amino Acid Identity values calculated from whole genome sequences.</title>
        <authorList>
            <person name="Nicholson A.C."/>
            <person name="Gulvik C.A."/>
            <person name="Whitney A.M."/>
            <person name="Humrighouse B.W."/>
            <person name="Bell M."/>
            <person name="Holmes B."/>
            <person name="Steigerwalt A.G."/>
            <person name="Villarma A."/>
            <person name="Sheth M."/>
            <person name="Batra D."/>
            <person name="Pryor J."/>
            <person name="Bernardet J.-F."/>
            <person name="Hugo C."/>
            <person name="Kampfer P."/>
            <person name="Newman J."/>
            <person name="McQuiston J.R."/>
        </authorList>
    </citation>
    <scope>NUCLEOTIDE SEQUENCE [LARGE SCALE GENOMIC DNA]</scope>
    <source>
        <strain evidence="1 2">DSM 16927</strain>
    </source>
</reference>
<sequence length="141" mass="16616">MHIMMKKYFLFLFLFFSFMGYSQEFKTKNDHAETYQNAEFPGGDEAFTKEFLQMIYSYIDLKKYAVNGKFVFVFDVNTAGRVENLDVLPKVKNSEMFIDDMRFAIKKVKKKWTPAMKDGRPAVSKKIIKIDFTSDHFDHGD</sequence>
<proteinExistence type="predicted"/>
<dbReference type="SUPFAM" id="SSF74653">
    <property type="entry name" value="TolA/TonB C-terminal domain"/>
    <property type="match status" value="1"/>
</dbReference>
<protein>
    <recommendedName>
        <fullName evidence="3">TonB C-terminal domain-containing protein</fullName>
    </recommendedName>
</protein>
<dbReference type="Gene3D" id="3.30.1150.10">
    <property type="match status" value="1"/>
</dbReference>